<name>A5BZA6_VITVI</name>
<gene>
    <name evidence="4" type="ORF">VITISV_021555</name>
</gene>
<dbReference type="PANTHER" id="PTHR48108">
    <property type="entry name" value="CBS DOMAIN-CONTAINING PROTEIN CBSX2, CHLOROPLASTIC"/>
    <property type="match status" value="1"/>
</dbReference>
<dbReference type="ExpressionAtlas" id="A5BZA6">
    <property type="expression patterns" value="baseline and differential"/>
</dbReference>
<evidence type="ECO:0000256" key="1">
    <source>
        <dbReference type="ARBA" id="ARBA00022737"/>
    </source>
</evidence>
<dbReference type="InterPro" id="IPR046342">
    <property type="entry name" value="CBS_dom_sf"/>
</dbReference>
<dbReference type="SUPFAM" id="SSF54631">
    <property type="entry name" value="CBS-domain pair"/>
    <property type="match status" value="1"/>
</dbReference>
<dbReference type="AlphaFoldDB" id="A5BZA6"/>
<dbReference type="Pfam" id="PF00571">
    <property type="entry name" value="CBS"/>
    <property type="match status" value="2"/>
</dbReference>
<dbReference type="InterPro" id="IPR051462">
    <property type="entry name" value="CBS_domain-containing"/>
</dbReference>
<accession>A5BZA6</accession>
<dbReference type="InterPro" id="IPR000644">
    <property type="entry name" value="CBS_dom"/>
</dbReference>
<sequence length="288" mass="31038">MDAILPPETLAVVGIRPAFASAFGSGSASFPHQMPCTLLFQPGRKPPVGSTVGSRSERISGLRRSPALAAAGTLMANSVPSKNGVYTVGDFMTRKEDLHVVKATTTVEEALEILVENRITGFPVIDDDWKLVGLVSDYDLLALDSISELPQLKHVPEDISGKSLVLHGSLERQMKSLFLTAVDVLIFGSGGGLTDTIMFPEVDSTWKTFNELQKLLSKTNGKVVGDLMTPAPVVVRETTNLEDAARLLLETKYRRLPVVDSDGKLVGIITRGNVVRAALQIKRAVEGF</sequence>
<evidence type="ECO:0000256" key="2">
    <source>
        <dbReference type="PROSITE-ProRule" id="PRU00703"/>
    </source>
</evidence>
<evidence type="ECO:0000313" key="4">
    <source>
        <dbReference type="EMBL" id="CAN64036.1"/>
    </source>
</evidence>
<feature type="domain" description="CBS" evidence="3">
    <location>
        <begin position="92"/>
        <end position="151"/>
    </location>
</feature>
<proteinExistence type="predicted"/>
<keyword evidence="2" id="KW-0129">CBS domain</keyword>
<dbReference type="PROSITE" id="PS51371">
    <property type="entry name" value="CBS"/>
    <property type="match status" value="2"/>
</dbReference>
<protein>
    <recommendedName>
        <fullName evidence="3">CBS domain-containing protein</fullName>
    </recommendedName>
</protein>
<dbReference type="PANTHER" id="PTHR48108:SF6">
    <property type="entry name" value="CBS DOMAIN-CONTAINING PROTEIN CBSX1, CHLOROPLASTIC"/>
    <property type="match status" value="1"/>
</dbReference>
<dbReference type="SMART" id="SM00116">
    <property type="entry name" value="CBS"/>
    <property type="match status" value="2"/>
</dbReference>
<evidence type="ECO:0000259" key="3">
    <source>
        <dbReference type="PROSITE" id="PS51371"/>
    </source>
</evidence>
<dbReference type="Gene3D" id="3.10.580.10">
    <property type="entry name" value="CBS-domain"/>
    <property type="match status" value="2"/>
</dbReference>
<organism evidence="4">
    <name type="scientific">Vitis vinifera</name>
    <name type="common">Grape</name>
    <dbReference type="NCBI Taxonomy" id="29760"/>
    <lineage>
        <taxon>Eukaryota</taxon>
        <taxon>Viridiplantae</taxon>
        <taxon>Streptophyta</taxon>
        <taxon>Embryophyta</taxon>
        <taxon>Tracheophyta</taxon>
        <taxon>Spermatophyta</taxon>
        <taxon>Magnoliopsida</taxon>
        <taxon>eudicotyledons</taxon>
        <taxon>Gunneridae</taxon>
        <taxon>Pentapetalae</taxon>
        <taxon>rosids</taxon>
        <taxon>Vitales</taxon>
        <taxon>Vitaceae</taxon>
        <taxon>Viteae</taxon>
        <taxon>Vitis</taxon>
    </lineage>
</organism>
<feature type="domain" description="CBS" evidence="3">
    <location>
        <begin position="228"/>
        <end position="285"/>
    </location>
</feature>
<dbReference type="EMBL" id="AM476630">
    <property type="protein sequence ID" value="CAN64036.1"/>
    <property type="molecule type" value="Genomic_DNA"/>
</dbReference>
<keyword evidence="1" id="KW-0677">Repeat</keyword>
<reference evidence="4" key="1">
    <citation type="journal article" date="2007" name="PLoS ONE">
        <title>The first genome sequence of an elite grapevine cultivar (Pinot noir Vitis vinifera L.): coping with a highly heterozygous genome.</title>
        <authorList>
            <person name="Velasco R."/>
            <person name="Zharkikh A."/>
            <person name="Troggio M."/>
            <person name="Cartwright D.A."/>
            <person name="Cestaro A."/>
            <person name="Pruss D."/>
            <person name="Pindo M."/>
            <person name="FitzGerald L.M."/>
            <person name="Vezzulli S."/>
            <person name="Reid J."/>
            <person name="Malacarne G."/>
            <person name="Iliev D."/>
            <person name="Coppola G."/>
            <person name="Wardell B."/>
            <person name="Micheletti D."/>
            <person name="Macalma T."/>
            <person name="Facci M."/>
            <person name="Mitchell J.T."/>
            <person name="Perazzolli M."/>
            <person name="Eldredge G."/>
            <person name="Gatto P."/>
            <person name="Oyzerski R."/>
            <person name="Moretto M."/>
            <person name="Gutin N."/>
            <person name="Stefanini M."/>
            <person name="Chen Y."/>
            <person name="Segala C."/>
            <person name="Davenport C."/>
            <person name="Dematte L."/>
            <person name="Mraz A."/>
            <person name="Battilana J."/>
            <person name="Stormo K."/>
            <person name="Costa F."/>
            <person name="Tao Q."/>
            <person name="Si-Ammour A."/>
            <person name="Harkins T."/>
            <person name="Lackey A."/>
            <person name="Perbost C."/>
            <person name="Taillon B."/>
            <person name="Stella A."/>
            <person name="Solovyev V."/>
            <person name="Fawcett J.A."/>
            <person name="Sterck L."/>
            <person name="Vandepoele K."/>
            <person name="Grando S.M."/>
            <person name="Toppo S."/>
            <person name="Moser C."/>
            <person name="Lanchbury J."/>
            <person name="Bogden R."/>
            <person name="Skolnick M."/>
            <person name="Sgaramella V."/>
            <person name="Bhatnagar S.K."/>
            <person name="Fontana P."/>
            <person name="Gutin A."/>
            <person name="Van de Peer Y."/>
            <person name="Salamini F."/>
            <person name="Viola R."/>
        </authorList>
    </citation>
    <scope>NUCLEOTIDE SEQUENCE</scope>
</reference>